<proteinExistence type="predicted"/>
<dbReference type="GeneID" id="80915464"/>
<dbReference type="AlphaFoldDB" id="A0A9W9C680"/>
<evidence type="ECO:0000256" key="1">
    <source>
        <dbReference type="SAM" id="MobiDB-lite"/>
    </source>
</evidence>
<dbReference type="PANTHER" id="PTHR38790">
    <property type="entry name" value="2EXR DOMAIN-CONTAINING PROTEIN-RELATED"/>
    <property type="match status" value="1"/>
</dbReference>
<evidence type="ECO:0000313" key="3">
    <source>
        <dbReference type="EMBL" id="KAJ4345799.1"/>
    </source>
</evidence>
<comment type="caution">
    <text evidence="3">The sequence shown here is derived from an EMBL/GenBank/DDBJ whole genome shotgun (WGS) entry which is preliminary data.</text>
</comment>
<evidence type="ECO:0000259" key="2">
    <source>
        <dbReference type="Pfam" id="PF24864"/>
    </source>
</evidence>
<evidence type="ECO:0000313" key="4">
    <source>
        <dbReference type="Proteomes" id="UP001140513"/>
    </source>
</evidence>
<feature type="compositionally biased region" description="Basic residues" evidence="1">
    <location>
        <begin position="25"/>
        <end position="37"/>
    </location>
</feature>
<sequence length="234" mass="27192">MAPVSPTVARKSSKARAIGDDRARVTKQKSVKQARKPKNGLLDASIPHNATHLMELAQRNSTQSPLLRLAPEIRNTIWEYAIGGSRIRVFSATYFDRPSKLSYWPFDPSGEPIMKSAFQLHKVCRQVYAETAPLLYTLNMFSFYHVSDMDRWIKLRPIGQLQLMTSIEVPFQYFSLYDRGLRTKFRKKFPNIKRISIQGTYTTIESRREESKKRVVNMVKQREGEDVEVHVVWR</sequence>
<dbReference type="RefSeq" id="XP_056065963.1">
    <property type="nucleotide sequence ID" value="XM_056220660.1"/>
</dbReference>
<name>A0A9W9C680_9PLEO</name>
<dbReference type="Pfam" id="PF24864">
    <property type="entry name" value="DUF7730"/>
    <property type="match status" value="1"/>
</dbReference>
<keyword evidence="4" id="KW-1185">Reference proteome</keyword>
<dbReference type="InterPro" id="IPR056632">
    <property type="entry name" value="DUF7730"/>
</dbReference>
<dbReference type="PANTHER" id="PTHR38790:SF4">
    <property type="entry name" value="2EXR DOMAIN-CONTAINING PROTEIN"/>
    <property type="match status" value="1"/>
</dbReference>
<feature type="domain" description="DUF7730" evidence="2">
    <location>
        <begin position="61"/>
        <end position="176"/>
    </location>
</feature>
<dbReference type="OrthoDB" id="5413827at2759"/>
<dbReference type="EMBL" id="JAPEUX010000009">
    <property type="protein sequence ID" value="KAJ4345799.1"/>
    <property type="molecule type" value="Genomic_DNA"/>
</dbReference>
<protein>
    <recommendedName>
        <fullName evidence="2">DUF7730 domain-containing protein</fullName>
    </recommendedName>
</protein>
<accession>A0A9W9C680</accession>
<dbReference type="Proteomes" id="UP001140513">
    <property type="component" value="Unassembled WGS sequence"/>
</dbReference>
<organism evidence="3 4">
    <name type="scientific">Didymosphaeria variabile</name>
    <dbReference type="NCBI Taxonomy" id="1932322"/>
    <lineage>
        <taxon>Eukaryota</taxon>
        <taxon>Fungi</taxon>
        <taxon>Dikarya</taxon>
        <taxon>Ascomycota</taxon>
        <taxon>Pezizomycotina</taxon>
        <taxon>Dothideomycetes</taxon>
        <taxon>Pleosporomycetidae</taxon>
        <taxon>Pleosporales</taxon>
        <taxon>Massarineae</taxon>
        <taxon>Didymosphaeriaceae</taxon>
        <taxon>Didymosphaeria</taxon>
    </lineage>
</organism>
<reference evidence="3" key="1">
    <citation type="submission" date="2022-10" db="EMBL/GenBank/DDBJ databases">
        <title>Tapping the CABI collections for fungal endophytes: first genome assemblies for Collariella, Neodidymelliopsis, Ascochyta clinopodiicola, Didymella pomorum, Didymosphaeria variabile, Neocosmospora piperis and Neocucurbitaria cava.</title>
        <authorList>
            <person name="Hill R."/>
        </authorList>
    </citation>
    <scope>NUCLEOTIDE SEQUENCE</scope>
    <source>
        <strain evidence="3">IMI 356815</strain>
    </source>
</reference>
<feature type="region of interest" description="Disordered" evidence="1">
    <location>
        <begin position="1"/>
        <end position="37"/>
    </location>
</feature>
<gene>
    <name evidence="3" type="ORF">N0V89_011934</name>
</gene>